<organism evidence="2 3">
    <name type="scientific">Puccinia coronata f. sp. avenae</name>
    <dbReference type="NCBI Taxonomy" id="200324"/>
    <lineage>
        <taxon>Eukaryota</taxon>
        <taxon>Fungi</taxon>
        <taxon>Dikarya</taxon>
        <taxon>Basidiomycota</taxon>
        <taxon>Pucciniomycotina</taxon>
        <taxon>Pucciniomycetes</taxon>
        <taxon>Pucciniales</taxon>
        <taxon>Pucciniaceae</taxon>
        <taxon>Puccinia</taxon>
    </lineage>
</organism>
<evidence type="ECO:0000313" key="3">
    <source>
        <dbReference type="Proteomes" id="UP000235388"/>
    </source>
</evidence>
<feature type="compositionally biased region" description="Low complexity" evidence="1">
    <location>
        <begin position="167"/>
        <end position="178"/>
    </location>
</feature>
<accession>A0A2N5SIB5</accession>
<evidence type="ECO:0000256" key="1">
    <source>
        <dbReference type="SAM" id="MobiDB-lite"/>
    </source>
</evidence>
<feature type="region of interest" description="Disordered" evidence="1">
    <location>
        <begin position="465"/>
        <end position="522"/>
    </location>
</feature>
<keyword evidence="3" id="KW-1185">Reference proteome</keyword>
<comment type="caution">
    <text evidence="2">The sequence shown here is derived from an EMBL/GenBank/DDBJ whole genome shotgun (WGS) entry which is preliminary data.</text>
</comment>
<protein>
    <submittedName>
        <fullName evidence="2">Uncharacterized protein</fullName>
    </submittedName>
</protein>
<feature type="compositionally biased region" description="Polar residues" evidence="1">
    <location>
        <begin position="500"/>
        <end position="522"/>
    </location>
</feature>
<feature type="compositionally biased region" description="Basic residues" evidence="1">
    <location>
        <begin position="348"/>
        <end position="363"/>
    </location>
</feature>
<feature type="compositionally biased region" description="Basic and acidic residues" evidence="1">
    <location>
        <begin position="401"/>
        <end position="429"/>
    </location>
</feature>
<dbReference type="AlphaFoldDB" id="A0A2N5SIB5"/>
<reference evidence="2 3" key="1">
    <citation type="submission" date="2017-11" db="EMBL/GenBank/DDBJ databases">
        <title>De novo assembly and phasing of dikaryotic genomes from two isolates of Puccinia coronata f. sp. avenae, the causal agent of oat crown rust.</title>
        <authorList>
            <person name="Miller M.E."/>
            <person name="Zhang Y."/>
            <person name="Omidvar V."/>
            <person name="Sperschneider J."/>
            <person name="Schwessinger B."/>
            <person name="Raley C."/>
            <person name="Palmer J.M."/>
            <person name="Garnica D."/>
            <person name="Upadhyaya N."/>
            <person name="Rathjen J."/>
            <person name="Taylor J.M."/>
            <person name="Park R.F."/>
            <person name="Dodds P.N."/>
            <person name="Hirsch C.D."/>
            <person name="Kianian S.F."/>
            <person name="Figueroa M."/>
        </authorList>
    </citation>
    <scope>NUCLEOTIDE SEQUENCE [LARGE SCALE GENOMIC DNA]</scope>
    <source>
        <strain evidence="2">12NC29</strain>
    </source>
</reference>
<feature type="region of interest" description="Disordered" evidence="1">
    <location>
        <begin position="167"/>
        <end position="218"/>
    </location>
</feature>
<feature type="compositionally biased region" description="Basic residues" evidence="1">
    <location>
        <begin position="467"/>
        <end position="479"/>
    </location>
</feature>
<name>A0A2N5SIB5_9BASI</name>
<dbReference type="Proteomes" id="UP000235388">
    <property type="component" value="Unassembled WGS sequence"/>
</dbReference>
<feature type="region of interest" description="Disordered" evidence="1">
    <location>
        <begin position="344"/>
        <end position="364"/>
    </location>
</feature>
<feature type="compositionally biased region" description="Low complexity" evidence="1">
    <location>
        <begin position="207"/>
        <end position="216"/>
    </location>
</feature>
<dbReference type="EMBL" id="PGCJ01000965">
    <property type="protein sequence ID" value="PLW12965.1"/>
    <property type="molecule type" value="Genomic_DNA"/>
</dbReference>
<proteinExistence type="predicted"/>
<gene>
    <name evidence="2" type="ORF">PCANC_17788</name>
</gene>
<dbReference type="OrthoDB" id="2507730at2759"/>
<feature type="region of interest" description="Disordered" evidence="1">
    <location>
        <begin position="398"/>
        <end position="429"/>
    </location>
</feature>
<evidence type="ECO:0000313" key="2">
    <source>
        <dbReference type="EMBL" id="PLW12965.1"/>
    </source>
</evidence>
<feature type="region of interest" description="Disordered" evidence="1">
    <location>
        <begin position="100"/>
        <end position="125"/>
    </location>
</feature>
<sequence>MGYPVLPIAVAPPHCPSQVWGQPVAYPQPVPVQPGILTSAPVGVMIDPQGLMVMRAPHYGMVPRTIPGSNAIPMNYYPGSPLPQTPPRNEVPLLQDAQNAVPAANSHRTHRQNMPSAVHDSGGERLYNKGKSLQAAEIDTRADEAPDQELTDKDVTKDRLEIISSFSQAQAVSQPPSSDNLDILNHPSKGGSPKLTKGRKTDFESYQQGLSSSSGLPMRKKAENIIESSINQASDGIVTKDQDLVCEKKGPGKINQLSKSADIPQDEIQNSKEEKENYSNLARSLSDQQLQVLWCNFHDHNLNNKVKNDDQTNISTTKATEGYPEDEIKSIIPETSTHLKMKPGERVYKKKSKKKGNNSKKTKSYIAAAITFPKTLGGSKGNPESSEGNEVEKLQNIYQKIDQDRDQKRERIEGENEKEENSIDPFIDHKEIKKEIEAGSKIGVENQDNFSPVGLEQVQIMEVSKISSRKQKKKQKNQQKRLAEQSGLPLKNKNEEKETLSNSEPLKEIMTNSNNASENPSHSNVSTIFKLTGENILFSVFGELQNKILGLLQYTFENNLKEMVDGLVNKRDVFNGKFGIIRPHEIPKRWRKKVVTFCNKENLDFNLMHYMVLFFKLDQKDEHLALKEMELGLFKIIIFSCKYDPFIGEKFYRFLNSELDEKEAFRRMLTFTKQLSQKHLENVKSKFKASKKTKFGIYENVLGGVECRDRCSPRMHLPNESSFSNFIEKSNYMNIIKHKDFMAALASNGITLNRVLSVVLILGLEEETSRLELLTPGDVCYLAKVLLKIISPYPQNHLPWIETSERHFLEKHYEREYFAHFAIFISKLKHESLTMSEPAAMQISGRALPATYPQASKDHLIFSEEGSNDVLIKEYVQNCESAAKRLVYGADLQDMDGLSSSELVAKLKQLETHVGSSSKLAN</sequence>